<evidence type="ECO:0000313" key="9">
    <source>
        <dbReference type="EMBL" id="NKC31675.1"/>
    </source>
</evidence>
<feature type="domain" description="RNA polymerase sigma factor 70 region 4 type 2" evidence="8">
    <location>
        <begin position="123"/>
        <end position="175"/>
    </location>
</feature>
<dbReference type="Pfam" id="PF04542">
    <property type="entry name" value="Sigma70_r2"/>
    <property type="match status" value="1"/>
</dbReference>
<accession>A0ABX1E9S6</accession>
<dbReference type="PANTHER" id="PTHR43133:SF8">
    <property type="entry name" value="RNA POLYMERASE SIGMA FACTOR HI_1459-RELATED"/>
    <property type="match status" value="1"/>
</dbReference>
<evidence type="ECO:0000313" key="10">
    <source>
        <dbReference type="Proteomes" id="UP000787635"/>
    </source>
</evidence>
<dbReference type="PROSITE" id="PS01063">
    <property type="entry name" value="SIGMA70_ECF"/>
    <property type="match status" value="1"/>
</dbReference>
<dbReference type="InterPro" id="IPR013325">
    <property type="entry name" value="RNA_pol_sigma_r2"/>
</dbReference>
<dbReference type="SUPFAM" id="SSF88946">
    <property type="entry name" value="Sigma2 domain of RNA polymerase sigma factors"/>
    <property type="match status" value="1"/>
</dbReference>
<reference evidence="9 10" key="1">
    <citation type="submission" date="2020-03" db="EMBL/GenBank/DDBJ databases">
        <title>Roseomonas selenitidurans sp. nov. isolated from urban soil.</title>
        <authorList>
            <person name="Liu H."/>
        </authorList>
    </citation>
    <scope>NUCLEOTIDE SEQUENCE [LARGE SCALE GENOMIC DNA]</scope>
    <source>
        <strain evidence="9 10">BU-1</strain>
    </source>
</reference>
<sequence length="189" mass="20884">MSAPLSAPDDAALLVRIAAGDETAFRHFADRHVGRMLRLAQSILGSAAEADEVAQDALLRVWRHAARWDGARGQPGTWIHTIVARLCVDRLRQRRHQPIEAASDVADPAPSVLEALSSRQEALALRAALASLPERQRVALTLFYHEELGGAEAAATLGITLRAYWSLLERARRALRHRMQRNPGLEPDR</sequence>
<dbReference type="InterPro" id="IPR000838">
    <property type="entry name" value="RNA_pol_sigma70_ECF_CS"/>
</dbReference>
<feature type="domain" description="RNA polymerase sigma-70 region 2" evidence="7">
    <location>
        <begin position="30"/>
        <end position="95"/>
    </location>
</feature>
<dbReference type="InterPro" id="IPR014284">
    <property type="entry name" value="RNA_pol_sigma-70_dom"/>
</dbReference>
<evidence type="ECO:0000256" key="1">
    <source>
        <dbReference type="ARBA" id="ARBA00010641"/>
    </source>
</evidence>
<evidence type="ECO:0000259" key="8">
    <source>
        <dbReference type="Pfam" id="PF08281"/>
    </source>
</evidence>
<dbReference type="InterPro" id="IPR039425">
    <property type="entry name" value="RNA_pol_sigma-70-like"/>
</dbReference>
<dbReference type="RefSeq" id="WP_168030929.1">
    <property type="nucleotide sequence ID" value="NZ_JAAVNE010000017.1"/>
</dbReference>
<gene>
    <name evidence="9" type="ORF">HEQ75_12480</name>
</gene>
<dbReference type="EMBL" id="JAAVNE010000017">
    <property type="protein sequence ID" value="NKC31675.1"/>
    <property type="molecule type" value="Genomic_DNA"/>
</dbReference>
<dbReference type="InterPro" id="IPR013249">
    <property type="entry name" value="RNA_pol_sigma70_r4_t2"/>
</dbReference>
<evidence type="ECO:0000256" key="4">
    <source>
        <dbReference type="ARBA" id="ARBA00023125"/>
    </source>
</evidence>
<dbReference type="NCBIfam" id="TIGR02937">
    <property type="entry name" value="sigma70-ECF"/>
    <property type="match status" value="1"/>
</dbReference>
<keyword evidence="3 6" id="KW-0731">Sigma factor</keyword>
<name>A0ABX1E9S6_9PROT</name>
<keyword evidence="4 6" id="KW-0238">DNA-binding</keyword>
<dbReference type="SUPFAM" id="SSF88659">
    <property type="entry name" value="Sigma3 and sigma4 domains of RNA polymerase sigma factors"/>
    <property type="match status" value="1"/>
</dbReference>
<dbReference type="Pfam" id="PF08281">
    <property type="entry name" value="Sigma70_r4_2"/>
    <property type="match status" value="1"/>
</dbReference>
<dbReference type="InterPro" id="IPR007627">
    <property type="entry name" value="RNA_pol_sigma70_r2"/>
</dbReference>
<protein>
    <recommendedName>
        <fullName evidence="6">RNA polymerase sigma factor</fullName>
    </recommendedName>
</protein>
<dbReference type="Proteomes" id="UP000787635">
    <property type="component" value="Unassembled WGS sequence"/>
</dbReference>
<evidence type="ECO:0000256" key="3">
    <source>
        <dbReference type="ARBA" id="ARBA00023082"/>
    </source>
</evidence>
<keyword evidence="10" id="KW-1185">Reference proteome</keyword>
<keyword evidence="2 6" id="KW-0805">Transcription regulation</keyword>
<evidence type="ECO:0000256" key="6">
    <source>
        <dbReference type="RuleBase" id="RU000716"/>
    </source>
</evidence>
<dbReference type="Gene3D" id="1.10.10.10">
    <property type="entry name" value="Winged helix-like DNA-binding domain superfamily/Winged helix DNA-binding domain"/>
    <property type="match status" value="1"/>
</dbReference>
<organism evidence="9 10">
    <name type="scientific">Falsiroseomonas selenitidurans</name>
    <dbReference type="NCBI Taxonomy" id="2716335"/>
    <lineage>
        <taxon>Bacteria</taxon>
        <taxon>Pseudomonadati</taxon>
        <taxon>Pseudomonadota</taxon>
        <taxon>Alphaproteobacteria</taxon>
        <taxon>Acetobacterales</taxon>
        <taxon>Roseomonadaceae</taxon>
        <taxon>Falsiroseomonas</taxon>
    </lineage>
</organism>
<dbReference type="PANTHER" id="PTHR43133">
    <property type="entry name" value="RNA POLYMERASE ECF-TYPE SIGMA FACTO"/>
    <property type="match status" value="1"/>
</dbReference>
<proteinExistence type="inferred from homology"/>
<evidence type="ECO:0000256" key="2">
    <source>
        <dbReference type="ARBA" id="ARBA00023015"/>
    </source>
</evidence>
<keyword evidence="5 6" id="KW-0804">Transcription</keyword>
<dbReference type="Gene3D" id="1.10.1740.10">
    <property type="match status" value="1"/>
</dbReference>
<comment type="caution">
    <text evidence="9">The sequence shown here is derived from an EMBL/GenBank/DDBJ whole genome shotgun (WGS) entry which is preliminary data.</text>
</comment>
<evidence type="ECO:0000256" key="5">
    <source>
        <dbReference type="ARBA" id="ARBA00023163"/>
    </source>
</evidence>
<dbReference type="InterPro" id="IPR036388">
    <property type="entry name" value="WH-like_DNA-bd_sf"/>
</dbReference>
<evidence type="ECO:0000259" key="7">
    <source>
        <dbReference type="Pfam" id="PF04542"/>
    </source>
</evidence>
<comment type="similarity">
    <text evidence="1 6">Belongs to the sigma-70 factor family. ECF subfamily.</text>
</comment>
<dbReference type="InterPro" id="IPR013324">
    <property type="entry name" value="RNA_pol_sigma_r3/r4-like"/>
</dbReference>